<dbReference type="GO" id="GO:0008483">
    <property type="term" value="F:transaminase activity"/>
    <property type="evidence" value="ECO:0007669"/>
    <property type="project" value="UniProtKB-KW"/>
</dbReference>
<dbReference type="CDD" id="cd00609">
    <property type="entry name" value="AAT_like"/>
    <property type="match status" value="1"/>
</dbReference>
<keyword evidence="5" id="KW-0804">Transcription</keyword>
<keyword evidence="3" id="KW-0805">Transcription regulation</keyword>
<evidence type="ECO:0000256" key="2">
    <source>
        <dbReference type="ARBA" id="ARBA00022898"/>
    </source>
</evidence>
<dbReference type="RefSeq" id="WP_127916158.1">
    <property type="nucleotide sequence ID" value="NZ_RKLP01000005.1"/>
</dbReference>
<dbReference type="InterPro" id="IPR004839">
    <property type="entry name" value="Aminotransferase_I/II_large"/>
</dbReference>
<protein>
    <submittedName>
        <fullName evidence="8">PLP-dependent aminotransferase family protein</fullName>
    </submittedName>
</protein>
<evidence type="ECO:0000256" key="1">
    <source>
        <dbReference type="ARBA" id="ARBA00005384"/>
    </source>
</evidence>
<sequence length="506" mass="52650">MVAAVSRHTPDHHVTLQLPATDAPLRHRIAEAIVEQIRLRRLHPGDALPSTRTLAAELAVARASVVDAYDELAAAGYVDALPGSCTRVSAGADVAAAAGAAPHVAPETPATAAPRPPRSAPPTWDLTPGHPDTDLISTTDWRRAWRGAAAAPVPTGAAGPGAHAELRLALAGHLRRTRGIVADPDDLIIVPGVASALRAVAAAAGLAGRDVAFEEPGYVEARRALRMSGARTRSVGVDADGLDPGSLRDSDAAVYCTPAHQYPLGSRLPVSRRAGLVAWAAASGRLLIEDDYDGEFRYDVSALPALRSVEGGRDCVAYIGTASKVLTPALRLAWLLPPRALRGPVVEALALGGESACAVSGLALARFIESGALTRHLARASRTYAARRAALVGALRRHCAGVELVGVEAGLHLVLRLPDDTDDTAVAAALRGRGVAMPPLSSFLADADGPRGLVCGYARLTETRADDVAAVVGDVLRESARPGTSPGRAPHRLRDRRIRTLPRPAP</sequence>
<keyword evidence="8" id="KW-0032">Aminotransferase</keyword>
<evidence type="ECO:0000313" key="8">
    <source>
        <dbReference type="EMBL" id="RVW09358.1"/>
    </source>
</evidence>
<dbReference type="GO" id="GO:0003677">
    <property type="term" value="F:DNA binding"/>
    <property type="evidence" value="ECO:0007669"/>
    <property type="project" value="UniProtKB-KW"/>
</dbReference>
<dbReference type="CDD" id="cd07377">
    <property type="entry name" value="WHTH_GntR"/>
    <property type="match status" value="1"/>
</dbReference>
<dbReference type="Gene3D" id="1.10.10.10">
    <property type="entry name" value="Winged helix-like DNA-binding domain superfamily/Winged helix DNA-binding domain"/>
    <property type="match status" value="1"/>
</dbReference>
<reference evidence="8 9" key="1">
    <citation type="submission" date="2018-11" db="EMBL/GenBank/DDBJ databases">
        <title>Rhodococcus spongicola sp. nov. and Rhodococcus xishaensis sp. nov. from marine sponges.</title>
        <authorList>
            <person name="Li L."/>
            <person name="Lin H.W."/>
        </authorList>
    </citation>
    <scope>NUCLEOTIDE SEQUENCE [LARGE SCALE GENOMIC DNA]</scope>
    <source>
        <strain evidence="8 9">CCTCC AB2014297</strain>
    </source>
</reference>
<proteinExistence type="inferred from homology"/>
<dbReference type="PROSITE" id="PS50949">
    <property type="entry name" value="HTH_GNTR"/>
    <property type="match status" value="1"/>
</dbReference>
<evidence type="ECO:0000259" key="7">
    <source>
        <dbReference type="PROSITE" id="PS50949"/>
    </source>
</evidence>
<dbReference type="PANTHER" id="PTHR46577">
    <property type="entry name" value="HTH-TYPE TRANSCRIPTIONAL REGULATORY PROTEIN GABR"/>
    <property type="match status" value="1"/>
</dbReference>
<dbReference type="InterPro" id="IPR015421">
    <property type="entry name" value="PyrdxlP-dep_Trfase_major"/>
</dbReference>
<evidence type="ECO:0000256" key="5">
    <source>
        <dbReference type="ARBA" id="ARBA00023163"/>
    </source>
</evidence>
<dbReference type="AlphaFoldDB" id="A0A438BEF5"/>
<keyword evidence="9" id="KW-1185">Reference proteome</keyword>
<feature type="domain" description="HTH gntR-type" evidence="7">
    <location>
        <begin position="23"/>
        <end position="91"/>
    </location>
</feature>
<comment type="caution">
    <text evidence="8">The sequence shown here is derived from an EMBL/GenBank/DDBJ whole genome shotgun (WGS) entry which is preliminary data.</text>
</comment>
<dbReference type="Pfam" id="PF00155">
    <property type="entry name" value="Aminotran_1_2"/>
    <property type="match status" value="1"/>
</dbReference>
<gene>
    <name evidence="8" type="ORF">EGT67_11200</name>
</gene>
<dbReference type="Proteomes" id="UP000286208">
    <property type="component" value="Unassembled WGS sequence"/>
</dbReference>
<evidence type="ECO:0000256" key="4">
    <source>
        <dbReference type="ARBA" id="ARBA00023125"/>
    </source>
</evidence>
<dbReference type="InterPro" id="IPR015424">
    <property type="entry name" value="PyrdxlP-dep_Trfase"/>
</dbReference>
<feature type="region of interest" description="Disordered" evidence="6">
    <location>
        <begin position="102"/>
        <end position="135"/>
    </location>
</feature>
<accession>A0A438BEF5</accession>
<dbReference type="InterPro" id="IPR036390">
    <property type="entry name" value="WH_DNA-bd_sf"/>
</dbReference>
<dbReference type="GO" id="GO:0030170">
    <property type="term" value="F:pyridoxal phosphate binding"/>
    <property type="evidence" value="ECO:0007669"/>
    <property type="project" value="InterPro"/>
</dbReference>
<keyword evidence="4" id="KW-0238">DNA-binding</keyword>
<evidence type="ECO:0000256" key="6">
    <source>
        <dbReference type="SAM" id="MobiDB-lite"/>
    </source>
</evidence>
<dbReference type="OrthoDB" id="199743at2"/>
<keyword evidence="8" id="KW-0808">Transferase</keyword>
<dbReference type="Gene3D" id="3.40.640.10">
    <property type="entry name" value="Type I PLP-dependent aspartate aminotransferase-like (Major domain)"/>
    <property type="match status" value="1"/>
</dbReference>
<comment type="similarity">
    <text evidence="1">In the C-terminal section; belongs to the class-I pyridoxal-phosphate-dependent aminotransferase family.</text>
</comment>
<dbReference type="Pfam" id="PF00392">
    <property type="entry name" value="GntR"/>
    <property type="match status" value="1"/>
</dbReference>
<dbReference type="PANTHER" id="PTHR46577:SF1">
    <property type="entry name" value="HTH-TYPE TRANSCRIPTIONAL REGULATORY PROTEIN GABR"/>
    <property type="match status" value="1"/>
</dbReference>
<organism evidence="8 9">
    <name type="scientific">Prescottella agglutinans</name>
    <dbReference type="NCBI Taxonomy" id="1644129"/>
    <lineage>
        <taxon>Bacteria</taxon>
        <taxon>Bacillati</taxon>
        <taxon>Actinomycetota</taxon>
        <taxon>Actinomycetes</taxon>
        <taxon>Mycobacteriales</taxon>
        <taxon>Nocardiaceae</taxon>
        <taxon>Prescottella</taxon>
    </lineage>
</organism>
<dbReference type="SMART" id="SM00345">
    <property type="entry name" value="HTH_GNTR"/>
    <property type="match status" value="1"/>
</dbReference>
<dbReference type="SUPFAM" id="SSF53383">
    <property type="entry name" value="PLP-dependent transferases"/>
    <property type="match status" value="1"/>
</dbReference>
<dbReference type="EMBL" id="RKLP01000005">
    <property type="protein sequence ID" value="RVW09358.1"/>
    <property type="molecule type" value="Genomic_DNA"/>
</dbReference>
<dbReference type="SUPFAM" id="SSF46785">
    <property type="entry name" value="Winged helix' DNA-binding domain"/>
    <property type="match status" value="1"/>
</dbReference>
<dbReference type="InterPro" id="IPR036388">
    <property type="entry name" value="WH-like_DNA-bd_sf"/>
</dbReference>
<dbReference type="GO" id="GO:0003700">
    <property type="term" value="F:DNA-binding transcription factor activity"/>
    <property type="evidence" value="ECO:0007669"/>
    <property type="project" value="InterPro"/>
</dbReference>
<keyword evidence="2" id="KW-0663">Pyridoxal phosphate</keyword>
<dbReference type="InterPro" id="IPR051446">
    <property type="entry name" value="HTH_trans_reg/aminotransferase"/>
</dbReference>
<feature type="compositionally biased region" description="Low complexity" evidence="6">
    <location>
        <begin position="102"/>
        <end position="113"/>
    </location>
</feature>
<dbReference type="InterPro" id="IPR000524">
    <property type="entry name" value="Tscrpt_reg_HTH_GntR"/>
</dbReference>
<name>A0A438BEF5_9NOCA</name>
<evidence type="ECO:0000313" key="9">
    <source>
        <dbReference type="Proteomes" id="UP000286208"/>
    </source>
</evidence>
<evidence type="ECO:0000256" key="3">
    <source>
        <dbReference type="ARBA" id="ARBA00023015"/>
    </source>
</evidence>